<comment type="caution">
    <text evidence="3">The sequence shown here is derived from an EMBL/GenBank/DDBJ whole genome shotgun (WGS) entry which is preliminary data.</text>
</comment>
<keyword evidence="1" id="KW-0472">Membrane</keyword>
<gene>
    <name evidence="3" type="ORF">ILYODFUR_023693</name>
</gene>
<feature type="chain" id="PRO_5045374470" evidence="2">
    <location>
        <begin position="17"/>
        <end position="132"/>
    </location>
</feature>
<evidence type="ECO:0000256" key="1">
    <source>
        <dbReference type="SAM" id="Phobius"/>
    </source>
</evidence>
<evidence type="ECO:0000313" key="3">
    <source>
        <dbReference type="EMBL" id="MEQ2245065.1"/>
    </source>
</evidence>
<dbReference type="EMBL" id="JAHRIQ010072252">
    <property type="protein sequence ID" value="MEQ2245065.1"/>
    <property type="molecule type" value="Genomic_DNA"/>
</dbReference>
<keyword evidence="4" id="KW-1185">Reference proteome</keyword>
<feature type="signal peptide" evidence="2">
    <location>
        <begin position="1"/>
        <end position="16"/>
    </location>
</feature>
<keyword evidence="2" id="KW-0732">Signal</keyword>
<keyword evidence="1" id="KW-0812">Transmembrane</keyword>
<protein>
    <submittedName>
        <fullName evidence="3">Uncharacterized protein</fullName>
    </submittedName>
</protein>
<feature type="transmembrane region" description="Helical" evidence="1">
    <location>
        <begin position="26"/>
        <end position="50"/>
    </location>
</feature>
<name>A0ABV0UIV3_9TELE</name>
<sequence>MKLPWLLALTALLAHAATVNRSLGFFVNIMWMCVCVCVCVIINETAVIGWRSCTRPTYWQCAAPPYPTPRFYALIHTSLCVSVSGFIAACVPLTQEVCAYMCESVISGLSLIGADYWCCVVSASPARILPLI</sequence>
<keyword evidence="1" id="KW-1133">Transmembrane helix</keyword>
<dbReference type="Proteomes" id="UP001482620">
    <property type="component" value="Unassembled WGS sequence"/>
</dbReference>
<feature type="transmembrane region" description="Helical" evidence="1">
    <location>
        <begin position="71"/>
        <end position="94"/>
    </location>
</feature>
<organism evidence="3 4">
    <name type="scientific">Ilyodon furcidens</name>
    <name type="common">goldbreast splitfin</name>
    <dbReference type="NCBI Taxonomy" id="33524"/>
    <lineage>
        <taxon>Eukaryota</taxon>
        <taxon>Metazoa</taxon>
        <taxon>Chordata</taxon>
        <taxon>Craniata</taxon>
        <taxon>Vertebrata</taxon>
        <taxon>Euteleostomi</taxon>
        <taxon>Actinopterygii</taxon>
        <taxon>Neopterygii</taxon>
        <taxon>Teleostei</taxon>
        <taxon>Neoteleostei</taxon>
        <taxon>Acanthomorphata</taxon>
        <taxon>Ovalentaria</taxon>
        <taxon>Atherinomorphae</taxon>
        <taxon>Cyprinodontiformes</taxon>
        <taxon>Goodeidae</taxon>
        <taxon>Ilyodon</taxon>
    </lineage>
</organism>
<accession>A0ABV0UIV3</accession>
<evidence type="ECO:0000256" key="2">
    <source>
        <dbReference type="SAM" id="SignalP"/>
    </source>
</evidence>
<evidence type="ECO:0000313" key="4">
    <source>
        <dbReference type="Proteomes" id="UP001482620"/>
    </source>
</evidence>
<reference evidence="3 4" key="1">
    <citation type="submission" date="2021-06" db="EMBL/GenBank/DDBJ databases">
        <authorList>
            <person name="Palmer J.M."/>
        </authorList>
    </citation>
    <scope>NUCLEOTIDE SEQUENCE [LARGE SCALE GENOMIC DNA]</scope>
    <source>
        <strain evidence="4">if_2019</strain>
        <tissue evidence="3">Muscle</tissue>
    </source>
</reference>
<proteinExistence type="predicted"/>